<keyword evidence="4" id="KW-0963">Cytoplasm</keyword>
<reference evidence="8 9" key="1">
    <citation type="journal article" date="2018" name="Sci. Rep.">
        <title>Comparative analysis of the Pocillopora damicornis genome highlights role of immune system in coral evolution.</title>
        <authorList>
            <person name="Cunning R."/>
            <person name="Bay R.A."/>
            <person name="Gillette P."/>
            <person name="Baker A.C."/>
            <person name="Traylor-Knowles N."/>
        </authorList>
    </citation>
    <scope>NUCLEOTIDE SEQUENCE [LARGE SCALE GENOMIC DNA]</scope>
    <source>
        <strain evidence="8">RSMAS</strain>
        <tissue evidence="8">Whole animal</tissue>
    </source>
</reference>
<evidence type="ECO:0000259" key="7">
    <source>
        <dbReference type="PROSITE" id="PS51263"/>
    </source>
</evidence>
<proteinExistence type="inferred from homology"/>
<dbReference type="GO" id="GO:0003779">
    <property type="term" value="F:actin binding"/>
    <property type="evidence" value="ECO:0007669"/>
    <property type="project" value="InterPro"/>
</dbReference>
<dbReference type="GO" id="GO:0030864">
    <property type="term" value="C:cortical actin cytoskeleton"/>
    <property type="evidence" value="ECO:0007669"/>
    <property type="project" value="TreeGrafter"/>
</dbReference>
<dbReference type="SMART" id="SM00102">
    <property type="entry name" value="ADF"/>
    <property type="match status" value="1"/>
</dbReference>
<name>A0A3M6TH53_POCDA</name>
<feature type="domain" description="ADF-H" evidence="7">
    <location>
        <begin position="4"/>
        <end position="139"/>
    </location>
</feature>
<dbReference type="GO" id="GO:0034316">
    <property type="term" value="P:negative regulation of Arp2/3 complex-mediated actin nucleation"/>
    <property type="evidence" value="ECO:0007669"/>
    <property type="project" value="TreeGrafter"/>
</dbReference>
<dbReference type="PANTHER" id="PTHR11249:SF2">
    <property type="entry name" value="GLIA MATURATION FACTOR"/>
    <property type="match status" value="1"/>
</dbReference>
<protein>
    <recommendedName>
        <fullName evidence="7">ADF-H domain-containing protein</fullName>
    </recommendedName>
</protein>
<evidence type="ECO:0000256" key="2">
    <source>
        <dbReference type="ARBA" id="ARBA00004496"/>
    </source>
</evidence>
<evidence type="ECO:0000256" key="4">
    <source>
        <dbReference type="ARBA" id="ARBA00022490"/>
    </source>
</evidence>
<dbReference type="PROSITE" id="PS51263">
    <property type="entry name" value="ADF_H"/>
    <property type="match status" value="1"/>
</dbReference>
<evidence type="ECO:0000256" key="5">
    <source>
        <dbReference type="ARBA" id="ARBA00023242"/>
    </source>
</evidence>
<dbReference type="EMBL" id="RCHS01003581">
    <property type="protein sequence ID" value="RMX40723.1"/>
    <property type="molecule type" value="Genomic_DNA"/>
</dbReference>
<evidence type="ECO:0000313" key="9">
    <source>
        <dbReference type="Proteomes" id="UP000275408"/>
    </source>
</evidence>
<dbReference type="Pfam" id="PF00241">
    <property type="entry name" value="Cofilin_ADF"/>
    <property type="match status" value="1"/>
</dbReference>
<dbReference type="FunFam" id="3.40.20.10:FF:000026">
    <property type="entry name" value="Glia maturation factor"/>
    <property type="match status" value="1"/>
</dbReference>
<comment type="similarity">
    <text evidence="3 6">Belongs to the actin-binding proteins ADF family. GMF subfamily.</text>
</comment>
<dbReference type="Proteomes" id="UP000275408">
    <property type="component" value="Unassembled WGS sequence"/>
</dbReference>
<dbReference type="InterPro" id="IPR002108">
    <property type="entry name" value="ADF-H"/>
</dbReference>
<comment type="caution">
    <text evidence="8">The sequence shown here is derived from an EMBL/GenBank/DDBJ whole genome shotgun (WGS) entry which is preliminary data.</text>
</comment>
<evidence type="ECO:0000256" key="6">
    <source>
        <dbReference type="PIRNR" id="PIRNR001788"/>
    </source>
</evidence>
<keyword evidence="5" id="KW-0539">Nucleus</keyword>
<dbReference type="SUPFAM" id="SSF55753">
    <property type="entry name" value="Actin depolymerizing proteins"/>
    <property type="match status" value="1"/>
</dbReference>
<evidence type="ECO:0000256" key="3">
    <source>
        <dbReference type="ARBA" id="ARBA00010055"/>
    </source>
</evidence>
<dbReference type="GO" id="GO:0071933">
    <property type="term" value="F:Arp2/3 complex binding"/>
    <property type="evidence" value="ECO:0007669"/>
    <property type="project" value="InterPro"/>
</dbReference>
<comment type="subcellular location">
    <subcellularLocation>
        <location evidence="2">Cytoplasm</location>
    </subcellularLocation>
    <subcellularLocation>
        <location evidence="1">Nucleus</location>
    </subcellularLocation>
</comment>
<sequence>MSGNIKVCDIDPVVKEKVEKFRLRKEKTIAAIVLKIDPDKHLVVIDEEHEDISIDDLREELPDHQPRYVVLSYVYKHDDGRVSFPFCFIFISPQGCNPKFHMMYSGTKNSLTTELKQTKDFELRSVEELTEEWLKEKLH</sequence>
<dbReference type="PIRSF" id="PIRSF001788">
    <property type="entry name" value="GMF-beta"/>
    <property type="match status" value="1"/>
</dbReference>
<accession>A0A3M6TH53</accession>
<dbReference type="CDD" id="cd11283">
    <property type="entry name" value="ADF_GMF-beta_like"/>
    <property type="match status" value="1"/>
</dbReference>
<dbReference type="GO" id="GO:0071846">
    <property type="term" value="P:actin filament debranching"/>
    <property type="evidence" value="ECO:0007669"/>
    <property type="project" value="InterPro"/>
</dbReference>
<dbReference type="PANTHER" id="PTHR11249">
    <property type="entry name" value="GLIAL FACTOR NATURATION FACTOR"/>
    <property type="match status" value="1"/>
</dbReference>
<dbReference type="InterPro" id="IPR029006">
    <property type="entry name" value="ADF-H/Gelsolin-like_dom_sf"/>
</dbReference>
<dbReference type="Gene3D" id="3.40.20.10">
    <property type="entry name" value="Severin"/>
    <property type="match status" value="1"/>
</dbReference>
<organism evidence="8 9">
    <name type="scientific">Pocillopora damicornis</name>
    <name type="common">Cauliflower coral</name>
    <name type="synonym">Millepora damicornis</name>
    <dbReference type="NCBI Taxonomy" id="46731"/>
    <lineage>
        <taxon>Eukaryota</taxon>
        <taxon>Metazoa</taxon>
        <taxon>Cnidaria</taxon>
        <taxon>Anthozoa</taxon>
        <taxon>Hexacorallia</taxon>
        <taxon>Scleractinia</taxon>
        <taxon>Astrocoeniina</taxon>
        <taxon>Pocilloporidae</taxon>
        <taxon>Pocillopora</taxon>
    </lineage>
</organism>
<dbReference type="AlphaFoldDB" id="A0A3M6TH53"/>
<gene>
    <name evidence="8" type="ORF">pdam_00015953</name>
</gene>
<dbReference type="OMA" id="EWKMLYA"/>
<evidence type="ECO:0000313" key="8">
    <source>
        <dbReference type="EMBL" id="RMX40723.1"/>
    </source>
</evidence>
<dbReference type="InterPro" id="IPR011171">
    <property type="entry name" value="GMF"/>
</dbReference>
<evidence type="ECO:0000256" key="1">
    <source>
        <dbReference type="ARBA" id="ARBA00004123"/>
    </source>
</evidence>
<keyword evidence="9" id="KW-1185">Reference proteome</keyword>
<dbReference type="GO" id="GO:0005634">
    <property type="term" value="C:nucleus"/>
    <property type="evidence" value="ECO:0007669"/>
    <property type="project" value="UniProtKB-SubCell"/>
</dbReference>
<dbReference type="STRING" id="46731.A0A3M6TH53"/>
<dbReference type="OrthoDB" id="3919494at2759"/>